<dbReference type="Gene3D" id="3.40.50.300">
    <property type="entry name" value="P-loop containing nucleotide triphosphate hydrolases"/>
    <property type="match status" value="1"/>
</dbReference>
<dbReference type="AlphaFoldDB" id="A0ABD1M5S1"/>
<dbReference type="Proteomes" id="UP001603857">
    <property type="component" value="Unassembled WGS sequence"/>
</dbReference>
<organism evidence="2 3">
    <name type="scientific">Flemingia macrophylla</name>
    <dbReference type="NCBI Taxonomy" id="520843"/>
    <lineage>
        <taxon>Eukaryota</taxon>
        <taxon>Viridiplantae</taxon>
        <taxon>Streptophyta</taxon>
        <taxon>Embryophyta</taxon>
        <taxon>Tracheophyta</taxon>
        <taxon>Spermatophyta</taxon>
        <taxon>Magnoliopsida</taxon>
        <taxon>eudicotyledons</taxon>
        <taxon>Gunneridae</taxon>
        <taxon>Pentapetalae</taxon>
        <taxon>rosids</taxon>
        <taxon>fabids</taxon>
        <taxon>Fabales</taxon>
        <taxon>Fabaceae</taxon>
        <taxon>Papilionoideae</taxon>
        <taxon>50 kb inversion clade</taxon>
        <taxon>NPAAA clade</taxon>
        <taxon>indigoferoid/millettioid clade</taxon>
        <taxon>Phaseoleae</taxon>
        <taxon>Flemingia</taxon>
    </lineage>
</organism>
<comment type="caution">
    <text evidence="2">The sequence shown here is derived from an EMBL/GenBank/DDBJ whole genome shotgun (WGS) entry which is preliminary data.</text>
</comment>
<proteinExistence type="predicted"/>
<feature type="compositionally biased region" description="Acidic residues" evidence="1">
    <location>
        <begin position="53"/>
        <end position="63"/>
    </location>
</feature>
<reference evidence="2 3" key="1">
    <citation type="submission" date="2024-08" db="EMBL/GenBank/DDBJ databases">
        <title>Insights into the chromosomal genome structure of Flemingia macrophylla.</title>
        <authorList>
            <person name="Ding Y."/>
            <person name="Zhao Y."/>
            <person name="Bi W."/>
            <person name="Wu M."/>
            <person name="Zhao G."/>
            <person name="Gong Y."/>
            <person name="Li W."/>
            <person name="Zhang P."/>
        </authorList>
    </citation>
    <scope>NUCLEOTIDE SEQUENCE [LARGE SCALE GENOMIC DNA]</scope>
    <source>
        <strain evidence="2">DYQJB</strain>
        <tissue evidence="2">Leaf</tissue>
    </source>
</reference>
<dbReference type="SUPFAM" id="SSF52540">
    <property type="entry name" value="P-loop containing nucleoside triphosphate hydrolases"/>
    <property type="match status" value="1"/>
</dbReference>
<feature type="region of interest" description="Disordered" evidence="1">
    <location>
        <begin position="48"/>
        <end position="72"/>
    </location>
</feature>
<dbReference type="EMBL" id="JBGMDY010000006">
    <property type="protein sequence ID" value="KAL2331133.1"/>
    <property type="molecule type" value="Genomic_DNA"/>
</dbReference>
<dbReference type="InterPro" id="IPR027417">
    <property type="entry name" value="P-loop_NTPase"/>
</dbReference>
<evidence type="ECO:0000256" key="1">
    <source>
        <dbReference type="SAM" id="MobiDB-lite"/>
    </source>
</evidence>
<sequence>MAGRGGYGDANQNVDYVFQVVLMGNSAVGKSQIFTHFARNEFNLDTVDQEWFSNDDPDGPDNSDDAKTTPTI</sequence>
<name>A0ABD1M5S1_9FABA</name>
<keyword evidence="3" id="KW-1185">Reference proteome</keyword>
<gene>
    <name evidence="2" type="ORF">Fmac_018714</name>
</gene>
<evidence type="ECO:0000313" key="3">
    <source>
        <dbReference type="Proteomes" id="UP001603857"/>
    </source>
</evidence>
<evidence type="ECO:0000313" key="2">
    <source>
        <dbReference type="EMBL" id="KAL2331133.1"/>
    </source>
</evidence>
<accession>A0ABD1M5S1</accession>
<protein>
    <submittedName>
        <fullName evidence="2">Uncharacterized protein</fullName>
    </submittedName>
</protein>